<proteinExistence type="predicted"/>
<dbReference type="RefSeq" id="WP_021697821.1">
    <property type="nucleotide sequence ID" value="NZ_BATC01000036.1"/>
</dbReference>
<evidence type="ECO:0000313" key="4">
    <source>
        <dbReference type="Proteomes" id="UP000016569"/>
    </source>
</evidence>
<dbReference type="PANTHER" id="PTHR37461:SF1">
    <property type="entry name" value="ANTI-SIGMA-K FACTOR RSKA"/>
    <property type="match status" value="1"/>
</dbReference>
<protein>
    <recommendedName>
        <fullName evidence="2">Anti-sigma K factor RskA C-terminal domain-containing protein</fullName>
    </recommendedName>
</protein>
<feature type="region of interest" description="Disordered" evidence="1">
    <location>
        <begin position="215"/>
        <end position="238"/>
    </location>
</feature>
<organism evidence="3 4">
    <name type="scientific">Brevundimonas abyssalis TAR-001</name>
    <dbReference type="NCBI Taxonomy" id="1391729"/>
    <lineage>
        <taxon>Bacteria</taxon>
        <taxon>Pseudomonadati</taxon>
        <taxon>Pseudomonadota</taxon>
        <taxon>Alphaproteobacteria</taxon>
        <taxon>Caulobacterales</taxon>
        <taxon>Caulobacteraceae</taxon>
        <taxon>Brevundimonas</taxon>
    </lineage>
</organism>
<sequence length="238" mass="24492">MTDTIDKDADDVLAGELALRILPPAEEAAARGREQTDAAFAGRVARWNEDLARLADEIAPVRPSDALWVRIAAGAFGVAAANDNGRLAFWRRWAIGSTGLLAASVAALAVMVAQPAAVPEPVAPQGGVTRVATLTLENGAAAVTLAYDAGTGHLFLAPTDVMEGDPRVPHLWLVKPDGGVQLVGAFHPTQPATHNLDATLASVAGQAISVAVSMEEPGHTPSAQPDGPVVAQGDITQL</sequence>
<name>A0A8E0NCA1_9CAUL</name>
<dbReference type="PANTHER" id="PTHR37461">
    <property type="entry name" value="ANTI-SIGMA-K FACTOR RSKA"/>
    <property type="match status" value="1"/>
</dbReference>
<accession>A0A8E0NCA1</accession>
<evidence type="ECO:0000313" key="3">
    <source>
        <dbReference type="EMBL" id="GAD59727.1"/>
    </source>
</evidence>
<dbReference type="Proteomes" id="UP000016569">
    <property type="component" value="Unassembled WGS sequence"/>
</dbReference>
<dbReference type="InterPro" id="IPR018764">
    <property type="entry name" value="RskA_C"/>
</dbReference>
<dbReference type="Pfam" id="PF10099">
    <property type="entry name" value="RskA_C"/>
    <property type="match status" value="1"/>
</dbReference>
<dbReference type="AlphaFoldDB" id="A0A8E0NCA1"/>
<dbReference type="GO" id="GO:0005886">
    <property type="term" value="C:plasma membrane"/>
    <property type="evidence" value="ECO:0007669"/>
    <property type="project" value="InterPro"/>
</dbReference>
<feature type="domain" description="Anti-sigma K factor RskA C-terminal" evidence="2">
    <location>
        <begin position="101"/>
        <end position="229"/>
    </location>
</feature>
<dbReference type="GO" id="GO:0016989">
    <property type="term" value="F:sigma factor antagonist activity"/>
    <property type="evidence" value="ECO:0007669"/>
    <property type="project" value="TreeGrafter"/>
</dbReference>
<dbReference type="EMBL" id="BATC01000036">
    <property type="protein sequence ID" value="GAD59727.1"/>
    <property type="molecule type" value="Genomic_DNA"/>
</dbReference>
<dbReference type="OrthoDB" id="7203540at2"/>
<dbReference type="GO" id="GO:0006417">
    <property type="term" value="P:regulation of translation"/>
    <property type="evidence" value="ECO:0007669"/>
    <property type="project" value="TreeGrafter"/>
</dbReference>
<gene>
    <name evidence="3" type="ORF">MBEBAB_1977</name>
</gene>
<comment type="caution">
    <text evidence="3">The sequence shown here is derived from an EMBL/GenBank/DDBJ whole genome shotgun (WGS) entry which is preliminary data.</text>
</comment>
<reference evidence="4" key="1">
    <citation type="journal article" date="2013" name="Genome Announc.">
        <title>Draft Genome Sequence of the Dimorphic Prosthecate Bacterium Brevundimonas abyssalis TAR-001T.</title>
        <authorList>
            <person name="Tsubouchi T."/>
            <person name="Nishi S."/>
            <person name="Usui K."/>
            <person name="Shimane Y."/>
            <person name="Takaki Y."/>
            <person name="Maruyama T."/>
            <person name="Hatada Y."/>
        </authorList>
    </citation>
    <scope>NUCLEOTIDE SEQUENCE [LARGE SCALE GENOMIC DNA]</scope>
    <source>
        <strain evidence="4">TAR-001</strain>
    </source>
</reference>
<evidence type="ECO:0000259" key="2">
    <source>
        <dbReference type="Pfam" id="PF10099"/>
    </source>
</evidence>
<evidence type="ECO:0000256" key="1">
    <source>
        <dbReference type="SAM" id="MobiDB-lite"/>
    </source>
</evidence>
<keyword evidence="4" id="KW-1185">Reference proteome</keyword>
<dbReference type="InterPro" id="IPR051474">
    <property type="entry name" value="Anti-sigma-K/W_factor"/>
</dbReference>